<feature type="transmembrane region" description="Helical" evidence="1">
    <location>
        <begin position="82"/>
        <end position="102"/>
    </location>
</feature>
<keyword evidence="3" id="KW-1185">Reference proteome</keyword>
<feature type="transmembrane region" description="Helical" evidence="1">
    <location>
        <begin position="127"/>
        <end position="147"/>
    </location>
</feature>
<organism evidence="2 3">
    <name type="scientific">Bacteroides reticulotermitis</name>
    <dbReference type="NCBI Taxonomy" id="1133319"/>
    <lineage>
        <taxon>Bacteria</taxon>
        <taxon>Pseudomonadati</taxon>
        <taxon>Bacteroidota</taxon>
        <taxon>Bacteroidia</taxon>
        <taxon>Bacteroidales</taxon>
        <taxon>Bacteroidaceae</taxon>
        <taxon>Bacteroides</taxon>
    </lineage>
</organism>
<keyword evidence="1" id="KW-0812">Transmembrane</keyword>
<evidence type="ECO:0000313" key="2">
    <source>
        <dbReference type="EMBL" id="MBB4044742.1"/>
    </source>
</evidence>
<keyword evidence="1" id="KW-0472">Membrane</keyword>
<dbReference type="RefSeq" id="WP_158332216.1">
    <property type="nucleotide sequence ID" value="NZ_JACIER010000010.1"/>
</dbReference>
<evidence type="ECO:0000256" key="1">
    <source>
        <dbReference type="SAM" id="Phobius"/>
    </source>
</evidence>
<accession>A0A840D8J9</accession>
<evidence type="ECO:0000313" key="3">
    <source>
        <dbReference type="Proteomes" id="UP000560658"/>
    </source>
</evidence>
<sequence length="248" mass="29279">MNTKNTHCLNCHNVVKGNYCSKCGQSVHTSRINIKHLVEELQYGFLHINKGILYTTKELIFRPGKTVKDYILGKRVKYTKPFVFLIIVGVVYSLVFHFFHYFPMQEMNRQDSPVFEYIPIYKWYLEHYSLVVLLIIPFYSLSTFWLFHKKEYNYAEHLVLFSYLTGAKIALLLCFYAIIYLTKSPHVYKIAQIVSEIYLIWGLTQFFKTTSWIKTLLKVLLSLVMALIIMLIIISIAFLILQIYNVKL</sequence>
<dbReference type="EMBL" id="JACIER010000010">
    <property type="protein sequence ID" value="MBB4044742.1"/>
    <property type="molecule type" value="Genomic_DNA"/>
</dbReference>
<proteinExistence type="predicted"/>
<feature type="transmembrane region" description="Helical" evidence="1">
    <location>
        <begin position="187"/>
        <end position="207"/>
    </location>
</feature>
<dbReference type="Proteomes" id="UP000560658">
    <property type="component" value="Unassembled WGS sequence"/>
</dbReference>
<dbReference type="AlphaFoldDB" id="A0A840D8J9"/>
<dbReference type="Pfam" id="PF12412">
    <property type="entry name" value="DUF3667"/>
    <property type="match status" value="1"/>
</dbReference>
<feature type="transmembrane region" description="Helical" evidence="1">
    <location>
        <begin position="159"/>
        <end position="181"/>
    </location>
</feature>
<keyword evidence="1" id="KW-1133">Transmembrane helix</keyword>
<comment type="caution">
    <text evidence="2">The sequence shown here is derived from an EMBL/GenBank/DDBJ whole genome shotgun (WGS) entry which is preliminary data.</text>
</comment>
<feature type="transmembrane region" description="Helical" evidence="1">
    <location>
        <begin position="219"/>
        <end position="244"/>
    </location>
</feature>
<reference evidence="2" key="1">
    <citation type="submission" date="2020-08" db="EMBL/GenBank/DDBJ databases">
        <title>Genomic Encyclopedia of Type Strains, Phase IV (KMG-IV): sequencing the most valuable type-strain genomes for metagenomic binning, comparative biology and taxonomic classification.</title>
        <authorList>
            <person name="Goeker M."/>
        </authorList>
    </citation>
    <scope>NUCLEOTIDE SEQUENCE [LARGE SCALE GENOMIC DNA]</scope>
    <source>
        <strain evidence="2">DSM 105720</strain>
    </source>
</reference>
<protein>
    <submittedName>
        <fullName evidence="2">Membrane protein</fullName>
    </submittedName>
</protein>
<name>A0A840D8J9_9BACE</name>
<gene>
    <name evidence="2" type="ORF">GGR06_002540</name>
</gene>
<dbReference type="InterPro" id="IPR022134">
    <property type="entry name" value="DUF3667"/>
</dbReference>